<dbReference type="Proteomes" id="UP000677082">
    <property type="component" value="Unassembled WGS sequence"/>
</dbReference>
<reference evidence="2 3" key="1">
    <citation type="submission" date="2021-03" db="EMBL/GenBank/DDBJ databases">
        <title>Whole genome shotgun sequence of Actinoplanes toevensis NBRC 105298.</title>
        <authorList>
            <person name="Komaki H."/>
            <person name="Tamura T."/>
        </authorList>
    </citation>
    <scope>NUCLEOTIDE SEQUENCE [LARGE SCALE GENOMIC DNA]</scope>
    <source>
        <strain evidence="2 3">NBRC 105298</strain>
    </source>
</reference>
<dbReference type="AlphaFoldDB" id="A0A919W9Y6"/>
<feature type="region of interest" description="Disordered" evidence="1">
    <location>
        <begin position="1"/>
        <end position="20"/>
    </location>
</feature>
<sequence>MSDTTCPRCGHHFTPPSKNEIRPDPTVVRWLQEAVAWSGAMATEEMYVDYLSSCGDAPVSRRRFVADLAYLGIPEVLDDDTHMLVRE</sequence>
<dbReference type="RefSeq" id="WP_213011990.1">
    <property type="nucleotide sequence ID" value="NZ_BOQN01000115.1"/>
</dbReference>
<evidence type="ECO:0000313" key="2">
    <source>
        <dbReference type="EMBL" id="GIM96305.1"/>
    </source>
</evidence>
<protein>
    <submittedName>
        <fullName evidence="2">Uncharacterized protein</fullName>
    </submittedName>
</protein>
<gene>
    <name evidence="2" type="ORF">Ato02nite_080980</name>
</gene>
<name>A0A919W9Y6_9ACTN</name>
<evidence type="ECO:0000313" key="3">
    <source>
        <dbReference type="Proteomes" id="UP000677082"/>
    </source>
</evidence>
<evidence type="ECO:0000256" key="1">
    <source>
        <dbReference type="SAM" id="MobiDB-lite"/>
    </source>
</evidence>
<organism evidence="2 3">
    <name type="scientific">Paractinoplanes toevensis</name>
    <dbReference type="NCBI Taxonomy" id="571911"/>
    <lineage>
        <taxon>Bacteria</taxon>
        <taxon>Bacillati</taxon>
        <taxon>Actinomycetota</taxon>
        <taxon>Actinomycetes</taxon>
        <taxon>Micromonosporales</taxon>
        <taxon>Micromonosporaceae</taxon>
        <taxon>Paractinoplanes</taxon>
    </lineage>
</organism>
<keyword evidence="3" id="KW-1185">Reference proteome</keyword>
<dbReference type="EMBL" id="BOQN01000115">
    <property type="protein sequence ID" value="GIM96305.1"/>
    <property type="molecule type" value="Genomic_DNA"/>
</dbReference>
<proteinExistence type="predicted"/>
<accession>A0A919W9Y6</accession>
<comment type="caution">
    <text evidence="2">The sequence shown here is derived from an EMBL/GenBank/DDBJ whole genome shotgun (WGS) entry which is preliminary data.</text>
</comment>